<proteinExistence type="predicted"/>
<dbReference type="AlphaFoldDB" id="A0AAV8XZD8"/>
<evidence type="ECO:0000313" key="2">
    <source>
        <dbReference type="Proteomes" id="UP001162162"/>
    </source>
</evidence>
<dbReference type="Proteomes" id="UP001162162">
    <property type="component" value="Unassembled WGS sequence"/>
</dbReference>
<organism evidence="1 2">
    <name type="scientific">Aromia moschata</name>
    <dbReference type="NCBI Taxonomy" id="1265417"/>
    <lineage>
        <taxon>Eukaryota</taxon>
        <taxon>Metazoa</taxon>
        <taxon>Ecdysozoa</taxon>
        <taxon>Arthropoda</taxon>
        <taxon>Hexapoda</taxon>
        <taxon>Insecta</taxon>
        <taxon>Pterygota</taxon>
        <taxon>Neoptera</taxon>
        <taxon>Endopterygota</taxon>
        <taxon>Coleoptera</taxon>
        <taxon>Polyphaga</taxon>
        <taxon>Cucujiformia</taxon>
        <taxon>Chrysomeloidea</taxon>
        <taxon>Cerambycidae</taxon>
        <taxon>Cerambycinae</taxon>
        <taxon>Callichromatini</taxon>
        <taxon>Aromia</taxon>
    </lineage>
</organism>
<protein>
    <recommendedName>
        <fullName evidence="3">DUF4817 domain-containing protein</fullName>
    </recommendedName>
</protein>
<gene>
    <name evidence="1" type="ORF">NQ318_015168</name>
</gene>
<dbReference type="EMBL" id="JAPWTK010000280">
    <property type="protein sequence ID" value="KAJ8943680.1"/>
    <property type="molecule type" value="Genomic_DNA"/>
</dbReference>
<name>A0AAV8XZD8_9CUCU</name>
<keyword evidence="2" id="KW-1185">Reference proteome</keyword>
<evidence type="ECO:0000313" key="1">
    <source>
        <dbReference type="EMBL" id="KAJ8943680.1"/>
    </source>
</evidence>
<accession>A0AAV8XZD8</accession>
<sequence>MDNTYPFDEQTDMLLVLGFCEGNCRRSVREYHLRNPNRRGPNHPTLKILKDVLEKMVNRGNAGRPRQVRTIHVEQEILERVDENP</sequence>
<comment type="caution">
    <text evidence="1">The sequence shown here is derived from an EMBL/GenBank/DDBJ whole genome shotgun (WGS) entry which is preliminary data.</text>
</comment>
<evidence type="ECO:0008006" key="3">
    <source>
        <dbReference type="Google" id="ProtNLM"/>
    </source>
</evidence>
<reference evidence="1" key="1">
    <citation type="journal article" date="2023" name="Insect Mol. Biol.">
        <title>Genome sequencing provides insights into the evolution of gene families encoding plant cell wall-degrading enzymes in longhorned beetles.</title>
        <authorList>
            <person name="Shin N.R."/>
            <person name="Okamura Y."/>
            <person name="Kirsch R."/>
            <person name="Pauchet Y."/>
        </authorList>
    </citation>
    <scope>NUCLEOTIDE SEQUENCE</scope>
    <source>
        <strain evidence="1">AMC_N1</strain>
    </source>
</reference>